<dbReference type="GO" id="GO:0000287">
    <property type="term" value="F:magnesium ion binding"/>
    <property type="evidence" value="ECO:0007669"/>
    <property type="project" value="UniProtKB-UniRule"/>
</dbReference>
<dbReference type="Pfam" id="PF01225">
    <property type="entry name" value="Mur_ligase"/>
    <property type="match status" value="1"/>
</dbReference>
<evidence type="ECO:0000256" key="13">
    <source>
        <dbReference type="HAMAP-Rule" id="MF_00208"/>
    </source>
</evidence>
<keyword evidence="4 13" id="KW-0573">Peptidoglycan synthesis</keyword>
<dbReference type="HAMAP" id="MF_00208">
    <property type="entry name" value="MurE"/>
    <property type="match status" value="1"/>
</dbReference>
<feature type="binding site" evidence="13">
    <location>
        <begin position="487"/>
        <end position="490"/>
    </location>
    <ligand>
        <name>meso-2,6-diaminopimelate</name>
        <dbReference type="ChEBI" id="CHEBI:57791"/>
    </ligand>
</feature>
<dbReference type="Pfam" id="PF08245">
    <property type="entry name" value="Mur_ligase_M"/>
    <property type="match status" value="1"/>
</dbReference>
<gene>
    <name evidence="13" type="primary">murE</name>
    <name evidence="19" type="ORF">A2151_09230</name>
</gene>
<dbReference type="InterPro" id="IPR036565">
    <property type="entry name" value="Mur-like_cat_sf"/>
</dbReference>
<feature type="compositionally biased region" description="Basic and acidic residues" evidence="15">
    <location>
        <begin position="172"/>
        <end position="181"/>
    </location>
</feature>
<comment type="catalytic activity">
    <reaction evidence="7 13">
        <text>UDP-N-acetyl-alpha-D-muramoyl-L-alanyl-D-glutamate + meso-2,6-diaminopimelate + ATP = UDP-N-acetyl-alpha-D-muramoyl-L-alanyl-gamma-D-glutamyl-meso-2,6-diaminopimelate + ADP + phosphate + H(+)</text>
        <dbReference type="Rhea" id="RHEA:23676"/>
        <dbReference type="ChEBI" id="CHEBI:15378"/>
        <dbReference type="ChEBI" id="CHEBI:30616"/>
        <dbReference type="ChEBI" id="CHEBI:43474"/>
        <dbReference type="ChEBI" id="CHEBI:57791"/>
        <dbReference type="ChEBI" id="CHEBI:83900"/>
        <dbReference type="ChEBI" id="CHEBI:83905"/>
        <dbReference type="ChEBI" id="CHEBI:456216"/>
        <dbReference type="EC" id="6.3.2.13"/>
    </reaction>
</comment>
<evidence type="ECO:0000256" key="10">
    <source>
        <dbReference type="ARBA" id="ARBA00075482"/>
    </source>
</evidence>
<dbReference type="InterPro" id="IPR005761">
    <property type="entry name" value="UDP-N-AcMur-Glu-dNH2Pim_ligase"/>
</dbReference>
<organism evidence="19 20">
    <name type="scientific">Candidatus Muproteobacteria bacterium RBG_16_65_34</name>
    <dbReference type="NCBI Taxonomy" id="1817760"/>
    <lineage>
        <taxon>Bacteria</taxon>
        <taxon>Pseudomonadati</taxon>
        <taxon>Pseudomonadota</taxon>
        <taxon>Candidatus Muproteobacteria</taxon>
    </lineage>
</organism>
<keyword evidence="2 13" id="KW-0132">Cell division</keyword>
<keyword evidence="13" id="KW-0963">Cytoplasm</keyword>
<feature type="binding site" evidence="13">
    <location>
        <position position="536"/>
    </location>
    <ligand>
        <name>meso-2,6-diaminopimelate</name>
        <dbReference type="ChEBI" id="CHEBI:57791"/>
    </ligand>
</feature>
<proteinExistence type="inferred from homology"/>
<evidence type="ECO:0000256" key="6">
    <source>
        <dbReference type="ARBA" id="ARBA00023316"/>
    </source>
</evidence>
<evidence type="ECO:0000313" key="19">
    <source>
        <dbReference type="EMBL" id="OGI47302.1"/>
    </source>
</evidence>
<dbReference type="SUPFAM" id="SSF63418">
    <property type="entry name" value="MurE/MurF N-terminal domain"/>
    <property type="match status" value="1"/>
</dbReference>
<feature type="binding site" evidence="13">
    <location>
        <position position="262"/>
    </location>
    <ligand>
        <name>UDP-N-acetyl-alpha-D-muramoyl-L-alanyl-D-glutamate</name>
        <dbReference type="ChEBI" id="CHEBI:83900"/>
    </ligand>
</feature>
<feature type="binding site" evidence="13">
    <location>
        <position position="33"/>
    </location>
    <ligand>
        <name>UDP-N-acetyl-alpha-D-muramoyl-L-alanyl-D-glutamate</name>
        <dbReference type="ChEBI" id="CHEBI:83900"/>
    </ligand>
</feature>
<comment type="caution">
    <text evidence="13">Lacks conserved residue(s) required for the propagation of feature annotation.</text>
</comment>
<dbReference type="AlphaFoldDB" id="A0A1F6TQB5"/>
<evidence type="ECO:0000256" key="7">
    <source>
        <dbReference type="ARBA" id="ARBA00050251"/>
    </source>
</evidence>
<feature type="modified residue" description="N6-carboxylysine" evidence="13">
    <location>
        <position position="302"/>
    </location>
</feature>
<dbReference type="EC" id="6.3.2.13" evidence="8 13"/>
<comment type="pathway">
    <text evidence="13 14">Cell wall biogenesis; peptidoglycan biosynthesis.</text>
</comment>
<evidence type="ECO:0000313" key="20">
    <source>
        <dbReference type="Proteomes" id="UP000178885"/>
    </source>
</evidence>
<dbReference type="GO" id="GO:0008765">
    <property type="term" value="F:UDP-N-acetylmuramoylalanyl-D-glutamate-2,6-diaminopimelate ligase activity"/>
    <property type="evidence" value="ECO:0007669"/>
    <property type="project" value="UniProtKB-UniRule"/>
</dbReference>
<keyword evidence="5 13" id="KW-0131">Cell cycle</keyword>
<evidence type="ECO:0000256" key="2">
    <source>
        <dbReference type="ARBA" id="ARBA00022618"/>
    </source>
</evidence>
<evidence type="ECO:0000259" key="17">
    <source>
        <dbReference type="Pfam" id="PF02875"/>
    </source>
</evidence>
<dbReference type="InterPro" id="IPR000713">
    <property type="entry name" value="Mur_ligase_N"/>
</dbReference>
<dbReference type="SUPFAM" id="SSF53623">
    <property type="entry name" value="MurD-like peptide ligases, catalytic domain"/>
    <property type="match status" value="2"/>
</dbReference>
<dbReference type="Gene3D" id="3.90.190.20">
    <property type="entry name" value="Mur ligase, C-terminal domain"/>
    <property type="match status" value="1"/>
</dbReference>
<dbReference type="GO" id="GO:0005737">
    <property type="term" value="C:cytoplasm"/>
    <property type="evidence" value="ECO:0007669"/>
    <property type="project" value="UniProtKB-SubCell"/>
</dbReference>
<keyword evidence="13" id="KW-0547">Nucleotide-binding</keyword>
<dbReference type="GO" id="GO:0009252">
    <property type="term" value="P:peptidoglycan biosynthetic process"/>
    <property type="evidence" value="ECO:0007669"/>
    <property type="project" value="UniProtKB-UniRule"/>
</dbReference>
<comment type="PTM">
    <text evidence="13">Carboxylation is probably crucial for Mg(2+) binding and, consequently, for the gamma-phosphate positioning of ATP.</text>
</comment>
<dbReference type="FunFam" id="3.90.190.20:FF:000006">
    <property type="entry name" value="UDP-N-acetylmuramoyl-L-alanyl-D-glutamate--2,6-diaminopimelate ligase"/>
    <property type="match status" value="1"/>
</dbReference>
<feature type="compositionally biased region" description="Basic and acidic residues" evidence="15">
    <location>
        <begin position="147"/>
        <end position="156"/>
    </location>
</feature>
<comment type="subcellular location">
    <subcellularLocation>
        <location evidence="13 14">Cytoplasm</location>
    </subcellularLocation>
</comment>
<evidence type="ECO:0000256" key="14">
    <source>
        <dbReference type="RuleBase" id="RU004135"/>
    </source>
</evidence>
<evidence type="ECO:0000256" key="4">
    <source>
        <dbReference type="ARBA" id="ARBA00022984"/>
    </source>
</evidence>
<dbReference type="PANTHER" id="PTHR23135">
    <property type="entry name" value="MUR LIGASE FAMILY MEMBER"/>
    <property type="match status" value="1"/>
</dbReference>
<dbReference type="NCBIfam" id="NF001126">
    <property type="entry name" value="PRK00139.1-4"/>
    <property type="match status" value="1"/>
</dbReference>
<comment type="caution">
    <text evidence="19">The sequence shown here is derived from an EMBL/GenBank/DDBJ whole genome shotgun (WGS) entry which is preliminary data.</text>
</comment>
<dbReference type="Gene3D" id="3.40.1190.10">
    <property type="entry name" value="Mur-like, catalytic domain"/>
    <property type="match status" value="1"/>
</dbReference>
<comment type="similarity">
    <text evidence="1 13">Belongs to the MurCDEF family. MurE subfamily.</text>
</comment>
<keyword evidence="3 13" id="KW-0133">Cell shape</keyword>
<keyword evidence="6 13" id="KW-0961">Cell wall biogenesis/degradation</keyword>
<dbReference type="Proteomes" id="UP000178885">
    <property type="component" value="Unassembled WGS sequence"/>
</dbReference>
<evidence type="ECO:0000256" key="11">
    <source>
        <dbReference type="ARBA" id="ARBA00076158"/>
    </source>
</evidence>
<comment type="cofactor">
    <cofactor evidence="13">
        <name>Mg(2+)</name>
        <dbReference type="ChEBI" id="CHEBI:18420"/>
    </cofactor>
</comment>
<dbReference type="InterPro" id="IPR036615">
    <property type="entry name" value="Mur_ligase_C_dom_sf"/>
</dbReference>
<dbReference type="InterPro" id="IPR035911">
    <property type="entry name" value="MurE/MurF_N"/>
</dbReference>
<evidence type="ECO:0000259" key="18">
    <source>
        <dbReference type="Pfam" id="PF08245"/>
    </source>
</evidence>
<evidence type="ECO:0000256" key="12">
    <source>
        <dbReference type="ARBA" id="ARBA00081560"/>
    </source>
</evidence>
<dbReference type="NCBIfam" id="TIGR01085">
    <property type="entry name" value="murE"/>
    <property type="match status" value="1"/>
</dbReference>
<dbReference type="STRING" id="1817760.A2151_09230"/>
<feature type="domain" description="Mur ligase central" evidence="18">
    <location>
        <begin position="215"/>
        <end position="390"/>
    </location>
</feature>
<accession>A0A1F6TQB5</accession>
<keyword evidence="13" id="KW-0436">Ligase</keyword>
<dbReference type="GO" id="GO:0071555">
    <property type="term" value="P:cell wall organization"/>
    <property type="evidence" value="ECO:0007669"/>
    <property type="project" value="UniProtKB-KW"/>
</dbReference>
<feature type="binding site" evidence="13">
    <location>
        <position position="270"/>
    </location>
    <ligand>
        <name>UDP-N-acetyl-alpha-D-muramoyl-L-alanyl-D-glutamate</name>
        <dbReference type="ChEBI" id="CHEBI:83900"/>
    </ligand>
</feature>
<feature type="binding site" evidence="13">
    <location>
        <position position="35"/>
    </location>
    <ligand>
        <name>UDP-N-acetyl-alpha-D-muramoyl-L-alanyl-D-glutamate</name>
        <dbReference type="ChEBI" id="CHEBI:83900"/>
    </ligand>
</feature>
<evidence type="ECO:0000256" key="9">
    <source>
        <dbReference type="ARBA" id="ARBA00072883"/>
    </source>
</evidence>
<dbReference type="SUPFAM" id="SSF53244">
    <property type="entry name" value="MurD-like peptide ligases, peptide-binding domain"/>
    <property type="match status" value="1"/>
</dbReference>
<evidence type="ECO:0000256" key="8">
    <source>
        <dbReference type="ARBA" id="ARBA00066633"/>
    </source>
</evidence>
<feature type="binding site" evidence="13">
    <location>
        <position position="540"/>
    </location>
    <ligand>
        <name>meso-2,6-diaminopimelate</name>
        <dbReference type="ChEBI" id="CHEBI:57791"/>
    </ligand>
</feature>
<feature type="binding site" evidence="13">
    <location>
        <begin position="118"/>
        <end position="124"/>
    </location>
    <ligand>
        <name>ATP</name>
        <dbReference type="ChEBI" id="CHEBI:30616"/>
    </ligand>
</feature>
<feature type="domain" description="Mur ligase C-terminal" evidence="17">
    <location>
        <begin position="413"/>
        <end position="538"/>
    </location>
</feature>
<evidence type="ECO:0000259" key="16">
    <source>
        <dbReference type="Pfam" id="PF01225"/>
    </source>
</evidence>
<feature type="binding site" evidence="13">
    <location>
        <position position="268"/>
    </location>
    <ligand>
        <name>UDP-N-acetyl-alpha-D-muramoyl-L-alanyl-D-glutamate</name>
        <dbReference type="ChEBI" id="CHEBI:83900"/>
    </ligand>
</feature>
<feature type="domain" description="Mur ligase N-terminal catalytic" evidence="16">
    <location>
        <begin position="28"/>
        <end position="103"/>
    </location>
</feature>
<dbReference type="GO" id="GO:0005524">
    <property type="term" value="F:ATP binding"/>
    <property type="evidence" value="ECO:0007669"/>
    <property type="project" value="UniProtKB-UniRule"/>
</dbReference>
<dbReference type="InterPro" id="IPR013221">
    <property type="entry name" value="Mur_ligase_cen"/>
</dbReference>
<evidence type="ECO:0000256" key="1">
    <source>
        <dbReference type="ARBA" id="ARBA00005898"/>
    </source>
</evidence>
<dbReference type="PANTHER" id="PTHR23135:SF4">
    <property type="entry name" value="UDP-N-ACETYLMURAMOYL-L-ALANYL-D-GLUTAMATE--2,6-DIAMINOPIMELATE LIGASE MURE HOMOLOG, CHLOROPLASTIC"/>
    <property type="match status" value="1"/>
</dbReference>
<keyword evidence="13" id="KW-0460">Magnesium</keyword>
<sequence>MTRVVPTARLRTLLEGIAEVPAEQDRAVQGLALDSRRVGAGDLFLALPGMVADGRAFIGDAIASGAAAVVYEAGEGFALREAPVPAFAVADLRRAVGVIADRFFGAPSRALLVIGVTGTNGKTTCTQLLAQAMNMSRVSEPTPPLPLRERDGERGKVPATSRVSEPTPPLPPRERDGERGKVPATSRVSEPTPPLPPGEGRGEGNSMGEGGARRCAIIGTLGYGFPEALDASLHTTPDALSVHRLLAEFRAHGAAYAAMEVSSHALDQGRVNGVAFSVAVFTNLTRDHLDYHGDMATYGAAKAGLFEWPTLKQAVINADDEFGRALLAQMRGRVATLSYGLNQGDVRALELRPSHAGLTLRVRTPTGTIELKSPLFGRFNAYNLLAVLATLLVLGMDLEEAAVRLSRARPVAGRAERFGGATGRPLVIVDYAHTPDALEKILAALREHAPRRLWCVFGCGGDRDRGKRPLMGEIAERLADAVVLTDDNPRHEAPERIVEEIRAGMKTAPRVERDRRAAIAQAIAAAGPEDIVLVAGKGHEDYQQVGDERRPYSDRATVQEILEAAA</sequence>
<dbReference type="Pfam" id="PF02875">
    <property type="entry name" value="Mur_ligase_C"/>
    <property type="match status" value="1"/>
</dbReference>
<dbReference type="GO" id="GO:0008360">
    <property type="term" value="P:regulation of cell shape"/>
    <property type="evidence" value="ECO:0007669"/>
    <property type="project" value="UniProtKB-KW"/>
</dbReference>
<dbReference type="GO" id="GO:0051301">
    <property type="term" value="P:cell division"/>
    <property type="evidence" value="ECO:0007669"/>
    <property type="project" value="UniProtKB-KW"/>
</dbReference>
<dbReference type="Gene3D" id="3.40.1390.10">
    <property type="entry name" value="MurE/MurF, N-terminal domain"/>
    <property type="match status" value="1"/>
</dbReference>
<dbReference type="EMBL" id="MFSU01000059">
    <property type="protein sequence ID" value="OGI47302.1"/>
    <property type="molecule type" value="Genomic_DNA"/>
</dbReference>
<name>A0A1F6TQB5_9PROT</name>
<feature type="binding site" evidence="13">
    <location>
        <position position="463"/>
    </location>
    <ligand>
        <name>meso-2,6-diaminopimelate</name>
        <dbReference type="ChEBI" id="CHEBI:57791"/>
    </ligand>
</feature>
<dbReference type="UniPathway" id="UPA00219"/>
<feature type="region of interest" description="Disordered" evidence="15">
    <location>
        <begin position="134"/>
        <end position="211"/>
    </location>
</feature>
<feature type="binding site" evidence="13">
    <location>
        <begin position="235"/>
        <end position="236"/>
    </location>
    <ligand>
        <name>UDP-N-acetyl-alpha-D-muramoyl-L-alanyl-D-glutamate</name>
        <dbReference type="ChEBI" id="CHEBI:83900"/>
    </ligand>
</feature>
<evidence type="ECO:0000256" key="5">
    <source>
        <dbReference type="ARBA" id="ARBA00023306"/>
    </source>
</evidence>
<feature type="short sequence motif" description="Meso-diaminopimelate recognition motif" evidence="13">
    <location>
        <begin position="487"/>
        <end position="490"/>
    </location>
</feature>
<evidence type="ECO:0000256" key="15">
    <source>
        <dbReference type="SAM" id="MobiDB-lite"/>
    </source>
</evidence>
<evidence type="ECO:0000256" key="3">
    <source>
        <dbReference type="ARBA" id="ARBA00022960"/>
    </source>
</evidence>
<keyword evidence="13" id="KW-0067">ATP-binding</keyword>
<protein>
    <recommendedName>
        <fullName evidence="9 13">UDP-N-acetylmuramoyl-L-alanyl-D-glutamate--2,6-diaminopimelate ligase</fullName>
        <ecNumber evidence="8 13">6.3.2.13</ecNumber>
    </recommendedName>
    <alternativeName>
        <fullName evidence="10 13">Meso-A2pm-adding enzyme</fullName>
    </alternativeName>
    <alternativeName>
        <fullName evidence="11 13">Meso-diaminopimelate-adding enzyme</fullName>
    </alternativeName>
    <alternativeName>
        <fullName evidence="12 13">UDP-MurNAc-L-Ala-D-Glu:meso-diaminopimelate ligase</fullName>
    </alternativeName>
    <alternativeName>
        <fullName evidence="13">UDP-MurNAc-tripeptide synthetase</fullName>
    </alternativeName>
    <alternativeName>
        <fullName evidence="13">UDP-N-acetylmuramyl-tripeptide synthetase</fullName>
    </alternativeName>
</protein>
<comment type="function">
    <text evidence="13">Catalyzes the addition of meso-diaminopimelic acid to the nucleotide precursor UDP-N-acetylmuramoyl-L-alanyl-D-glutamate (UMAG) in the biosynthesis of bacterial cell-wall peptidoglycan.</text>
</comment>
<reference evidence="19 20" key="1">
    <citation type="journal article" date="2016" name="Nat. Commun.">
        <title>Thousands of microbial genomes shed light on interconnected biogeochemical processes in an aquifer system.</title>
        <authorList>
            <person name="Anantharaman K."/>
            <person name="Brown C.T."/>
            <person name="Hug L.A."/>
            <person name="Sharon I."/>
            <person name="Castelle C.J."/>
            <person name="Probst A.J."/>
            <person name="Thomas B.C."/>
            <person name="Singh A."/>
            <person name="Wilkins M.J."/>
            <person name="Karaoz U."/>
            <person name="Brodie E.L."/>
            <person name="Williams K.H."/>
            <person name="Hubbard S.S."/>
            <person name="Banfield J.F."/>
        </authorList>
    </citation>
    <scope>NUCLEOTIDE SEQUENCE [LARGE SCALE GENOMIC DNA]</scope>
</reference>
<dbReference type="InterPro" id="IPR004101">
    <property type="entry name" value="Mur_ligase_C"/>
</dbReference>